<feature type="region of interest" description="Disordered" evidence="1">
    <location>
        <begin position="199"/>
        <end position="228"/>
    </location>
</feature>
<feature type="compositionally biased region" description="Polar residues" evidence="1">
    <location>
        <begin position="199"/>
        <end position="210"/>
    </location>
</feature>
<reference evidence="4" key="1">
    <citation type="submission" date="2025-08" db="UniProtKB">
        <authorList>
            <consortium name="RefSeq"/>
        </authorList>
    </citation>
    <scope>IDENTIFICATION</scope>
    <source>
        <tissue evidence="4">Tentacle</tissue>
    </source>
</reference>
<gene>
    <name evidence="4" type="primary">LOC116302067</name>
</gene>
<dbReference type="OrthoDB" id="5947706at2759"/>
<dbReference type="RefSeq" id="XP_031567125.1">
    <property type="nucleotide sequence ID" value="XM_031711265.1"/>
</dbReference>
<dbReference type="Proteomes" id="UP000515163">
    <property type="component" value="Unplaced"/>
</dbReference>
<keyword evidence="2" id="KW-1133">Transmembrane helix</keyword>
<dbReference type="GeneID" id="116302067"/>
<name>A0A6P8IK87_ACTTE</name>
<keyword evidence="2" id="KW-0812">Transmembrane</keyword>
<evidence type="ECO:0000313" key="3">
    <source>
        <dbReference type="Proteomes" id="UP000515163"/>
    </source>
</evidence>
<protein>
    <submittedName>
        <fullName evidence="4">Uncharacterized protein LOC116302067</fullName>
    </submittedName>
</protein>
<evidence type="ECO:0000256" key="2">
    <source>
        <dbReference type="SAM" id="Phobius"/>
    </source>
</evidence>
<evidence type="ECO:0000256" key="1">
    <source>
        <dbReference type="SAM" id="MobiDB-lite"/>
    </source>
</evidence>
<organism evidence="3 4">
    <name type="scientific">Actinia tenebrosa</name>
    <name type="common">Australian red waratah sea anemone</name>
    <dbReference type="NCBI Taxonomy" id="6105"/>
    <lineage>
        <taxon>Eukaryota</taxon>
        <taxon>Metazoa</taxon>
        <taxon>Cnidaria</taxon>
        <taxon>Anthozoa</taxon>
        <taxon>Hexacorallia</taxon>
        <taxon>Actiniaria</taxon>
        <taxon>Actiniidae</taxon>
        <taxon>Actinia</taxon>
    </lineage>
</organism>
<keyword evidence="2" id="KW-0472">Membrane</keyword>
<feature type="compositionally biased region" description="Basic and acidic residues" evidence="1">
    <location>
        <begin position="211"/>
        <end position="224"/>
    </location>
</feature>
<proteinExistence type="predicted"/>
<dbReference type="InParanoid" id="A0A6P8IK87"/>
<keyword evidence="3" id="KW-1185">Reference proteome</keyword>
<accession>A0A6P8IK87</accession>
<dbReference type="AlphaFoldDB" id="A0A6P8IK87"/>
<dbReference type="KEGG" id="aten:116302067"/>
<feature type="transmembrane region" description="Helical" evidence="2">
    <location>
        <begin position="6"/>
        <end position="29"/>
    </location>
</feature>
<evidence type="ECO:0000313" key="4">
    <source>
        <dbReference type="RefSeq" id="XP_031567125.1"/>
    </source>
</evidence>
<sequence length="291" mass="32303">MVDTKFLIVTTLCYVGIFVVILVVCCCAWSRYMRNEGRVPARRTKPSRGPRRTAREPVVTQQCTPLPPPPRQYRYVGDFTDLNHQNQPIIFDPHVRPNFRHVGIQRPTYPNHYALVEDCPPRNYYPVSLATPTDTYDMDLQMDINSATYADTSQGGFSGDEFSDFQSSRYDSRHDISGVASGEGAVLSTSDVGESLKNANQNSLETNGLESETRRSTEGLKQDDSGDECVCGIPEDDLKCSTRRNSDILGDSLLVTSCSDDCNGVGITPSCSVQSLTDFNEEPEHIPLNIT</sequence>